<evidence type="ECO:0000256" key="1">
    <source>
        <dbReference type="SAM" id="SignalP"/>
    </source>
</evidence>
<gene>
    <name evidence="2" type="ORF">KPL78_00685</name>
</gene>
<dbReference type="Proteomes" id="UP001196565">
    <property type="component" value="Unassembled WGS sequence"/>
</dbReference>
<comment type="caution">
    <text evidence="2">The sequence shown here is derived from an EMBL/GenBank/DDBJ whole genome shotgun (WGS) entry which is preliminary data.</text>
</comment>
<dbReference type="RefSeq" id="WP_219760720.1">
    <property type="nucleotide sequence ID" value="NZ_JAHYBZ010000001.1"/>
</dbReference>
<dbReference type="SUPFAM" id="SSF50370">
    <property type="entry name" value="Ricin B-like lectins"/>
    <property type="match status" value="1"/>
</dbReference>
<dbReference type="InterPro" id="IPR035992">
    <property type="entry name" value="Ricin_B-like_lectins"/>
</dbReference>
<organism evidence="2 3">
    <name type="scientific">Roseomonas alba</name>
    <dbReference type="NCBI Taxonomy" id="2846776"/>
    <lineage>
        <taxon>Bacteria</taxon>
        <taxon>Pseudomonadati</taxon>
        <taxon>Pseudomonadota</taxon>
        <taxon>Alphaproteobacteria</taxon>
        <taxon>Acetobacterales</taxon>
        <taxon>Roseomonadaceae</taxon>
        <taxon>Roseomonas</taxon>
    </lineage>
</organism>
<dbReference type="PROSITE" id="PS51257">
    <property type="entry name" value="PROKAR_LIPOPROTEIN"/>
    <property type="match status" value="1"/>
</dbReference>
<feature type="signal peptide" evidence="1">
    <location>
        <begin position="1"/>
        <end position="41"/>
    </location>
</feature>
<reference evidence="2 3" key="1">
    <citation type="submission" date="2021-07" db="EMBL/GenBank/DDBJ databases">
        <authorList>
            <person name="So Y."/>
        </authorList>
    </citation>
    <scope>NUCLEOTIDE SEQUENCE [LARGE SCALE GENOMIC DNA]</scope>
    <source>
        <strain evidence="2 3">HJA6</strain>
    </source>
</reference>
<protein>
    <submittedName>
        <fullName evidence="2">RICIN domain-containing protein</fullName>
    </submittedName>
</protein>
<evidence type="ECO:0000313" key="2">
    <source>
        <dbReference type="EMBL" id="MBW6396336.1"/>
    </source>
</evidence>
<keyword evidence="3" id="KW-1185">Reference proteome</keyword>
<proteinExistence type="predicted"/>
<name>A0ABS7A1Z3_9PROT</name>
<feature type="chain" id="PRO_5046739801" evidence="1">
    <location>
        <begin position="42"/>
        <end position="282"/>
    </location>
</feature>
<accession>A0ABS7A1Z3</accession>
<dbReference type="Gene3D" id="2.80.10.50">
    <property type="match status" value="1"/>
</dbReference>
<dbReference type="EMBL" id="JAHYBZ010000001">
    <property type="protein sequence ID" value="MBW6396336.1"/>
    <property type="molecule type" value="Genomic_DNA"/>
</dbReference>
<keyword evidence="1" id="KW-0732">Signal</keyword>
<sequence>MSRRSIEISVALLVAIRGLVMRRFAFLVGLALACSAPSAHAESRPAECELTVRGQTYIRGVCQFSPQSGGSFEISGGDYFAYVNVTGSGVADASWNENPASTHAQVPLGTVTRSGACWVGAQVRICARGLSPAAQRAAVAAQPDGYALFPDIALHSCLGVEGALEAGATIVLRNCHVPADLIFVRRADGTLGLSRRPDLCLGLEGPGTSRPPRLILQSCEAAPPSWTTSATATQAAPVQSAAGKCLVIPQMAVSDARFPFHVEAQPCSSAGDRAVRFVLSRG</sequence>
<evidence type="ECO:0000313" key="3">
    <source>
        <dbReference type="Proteomes" id="UP001196565"/>
    </source>
</evidence>